<organism evidence="1 2">
    <name type="scientific">Capnocytophaga cynodegmi</name>
    <dbReference type="NCBI Taxonomy" id="28189"/>
    <lineage>
        <taxon>Bacteria</taxon>
        <taxon>Pseudomonadati</taxon>
        <taxon>Bacteroidota</taxon>
        <taxon>Flavobacteriia</taxon>
        <taxon>Flavobacteriales</taxon>
        <taxon>Flavobacteriaceae</taxon>
        <taxon>Capnocytophaga</taxon>
    </lineage>
</organism>
<proteinExistence type="predicted"/>
<dbReference type="Proteomes" id="UP000038083">
    <property type="component" value="Unassembled WGS sequence"/>
</dbReference>
<gene>
    <name evidence="1" type="ORF">CCYN74_130047</name>
</gene>
<protein>
    <submittedName>
        <fullName evidence="1">Uncharacterized protein</fullName>
    </submittedName>
</protein>
<evidence type="ECO:0000313" key="1">
    <source>
        <dbReference type="EMBL" id="CEN35516.1"/>
    </source>
</evidence>
<dbReference type="AlphaFoldDB" id="A0A0B7H7C0"/>
<dbReference type="EMBL" id="CDOG01000005">
    <property type="protein sequence ID" value="CEN35516.1"/>
    <property type="molecule type" value="Genomic_DNA"/>
</dbReference>
<sequence>MQKTQQRVKITYITELTGTKENCTIVVKCWWITLKKANKDFDFIINIFKIKLEEAIREGGFFFYLIYSLLQKNPKNNFKKYNQY</sequence>
<reference evidence="1 2" key="1">
    <citation type="submission" date="2015-01" db="EMBL/GenBank/DDBJ databases">
        <authorList>
            <person name="MANFREDI Pablo"/>
        </authorList>
    </citation>
    <scope>NUCLEOTIDE SEQUENCE [LARGE SCALE GENOMIC DNA]</scope>
    <source>
        <strain evidence="1 2">Ccy74</strain>
    </source>
</reference>
<evidence type="ECO:0000313" key="2">
    <source>
        <dbReference type="Proteomes" id="UP000038083"/>
    </source>
</evidence>
<accession>A0A0B7H7C0</accession>
<name>A0A0B7H7C0_9FLAO</name>